<keyword evidence="4" id="KW-0472">Membrane</keyword>
<keyword evidence="4" id="KW-1133">Transmembrane helix</keyword>
<accession>A0A8S9ZTK2</accession>
<reference evidence="6" key="1">
    <citation type="journal article" date="2020" name="Ecol. Evol.">
        <title>Genome structure and content of the rice root-knot nematode (Meloidogyne graminicola).</title>
        <authorList>
            <person name="Phan N.T."/>
            <person name="Danchin E.G.J."/>
            <person name="Klopp C."/>
            <person name="Perfus-Barbeoch L."/>
            <person name="Kozlowski D.K."/>
            <person name="Koutsovoulos G.D."/>
            <person name="Lopez-Roques C."/>
            <person name="Bouchez O."/>
            <person name="Zahm M."/>
            <person name="Besnard G."/>
            <person name="Bellafiore S."/>
        </authorList>
    </citation>
    <scope>NUCLEOTIDE SEQUENCE</scope>
    <source>
        <strain evidence="6">VN-18</strain>
    </source>
</reference>
<dbReference type="SUPFAM" id="SSF100895">
    <property type="entry name" value="Kazal-type serine protease inhibitors"/>
    <property type="match status" value="3"/>
</dbReference>
<dbReference type="PANTHER" id="PTHR10913">
    <property type="entry name" value="FOLLISTATIN-RELATED"/>
    <property type="match status" value="1"/>
</dbReference>
<dbReference type="SMART" id="SM00280">
    <property type="entry name" value="KAZAL"/>
    <property type="match status" value="3"/>
</dbReference>
<proteinExistence type="predicted"/>
<dbReference type="OrthoDB" id="126772at2759"/>
<dbReference type="InterPro" id="IPR036058">
    <property type="entry name" value="Kazal_dom_sf"/>
</dbReference>
<evidence type="ECO:0000256" key="2">
    <source>
        <dbReference type="ARBA" id="ARBA00022900"/>
    </source>
</evidence>
<gene>
    <name evidence="6" type="ORF">Mgra_00003980</name>
</gene>
<dbReference type="AlphaFoldDB" id="A0A8S9ZTK2"/>
<dbReference type="Pfam" id="PF00050">
    <property type="entry name" value="Kazal_1"/>
    <property type="match status" value="1"/>
</dbReference>
<dbReference type="PANTHER" id="PTHR10913:SF45">
    <property type="entry name" value="FOLLISTATIN, ISOFORM A-RELATED"/>
    <property type="match status" value="1"/>
</dbReference>
<evidence type="ECO:0000313" key="7">
    <source>
        <dbReference type="Proteomes" id="UP000605970"/>
    </source>
</evidence>
<evidence type="ECO:0000256" key="3">
    <source>
        <dbReference type="ARBA" id="ARBA00023157"/>
    </source>
</evidence>
<dbReference type="CDD" id="cd00104">
    <property type="entry name" value="KAZAL_FS"/>
    <property type="match status" value="2"/>
</dbReference>
<dbReference type="GO" id="GO:0005576">
    <property type="term" value="C:extracellular region"/>
    <property type="evidence" value="ECO:0007669"/>
    <property type="project" value="TreeGrafter"/>
</dbReference>
<dbReference type="PROSITE" id="PS51465">
    <property type="entry name" value="KAZAL_2"/>
    <property type="match status" value="2"/>
</dbReference>
<organism evidence="6 7">
    <name type="scientific">Meloidogyne graminicola</name>
    <dbReference type="NCBI Taxonomy" id="189291"/>
    <lineage>
        <taxon>Eukaryota</taxon>
        <taxon>Metazoa</taxon>
        <taxon>Ecdysozoa</taxon>
        <taxon>Nematoda</taxon>
        <taxon>Chromadorea</taxon>
        <taxon>Rhabditida</taxon>
        <taxon>Tylenchina</taxon>
        <taxon>Tylenchomorpha</taxon>
        <taxon>Tylenchoidea</taxon>
        <taxon>Meloidogynidae</taxon>
        <taxon>Meloidogyninae</taxon>
        <taxon>Meloidogyne</taxon>
    </lineage>
</organism>
<evidence type="ECO:0000313" key="6">
    <source>
        <dbReference type="EMBL" id="KAF7636585.1"/>
    </source>
</evidence>
<sequence length="287" mass="33595">MLKKKFFLNFHLFIDLMFNLYFNKIFFLLLIIIFNSIFIHSIDVLLLDCPCPRLFHPVCGNDKQTYDNQCLLECSRRYNLSLKFVYEGTCCPNADLCANYFDPVCDQFGNFYANDCIFDFNKCLQHKSGGNLLFIEGRGEQECATAIANAAEKRLQNKKNFNNDNIKRRINNEENINGRKEKNNPCHFFCDETVVPVCDSQFRTHKNRCKFELTVCRLHSRGIFSSLHIVKEGPCRIEENNFAKFPRANKLRIQNENYQHLSFTNIRVILSGTNEQKNKHLANKNIN</sequence>
<dbReference type="EMBL" id="JABEBT010000028">
    <property type="protein sequence ID" value="KAF7636585.1"/>
    <property type="molecule type" value="Genomic_DNA"/>
</dbReference>
<dbReference type="Proteomes" id="UP000605970">
    <property type="component" value="Unassembled WGS sequence"/>
</dbReference>
<evidence type="ECO:0000256" key="1">
    <source>
        <dbReference type="ARBA" id="ARBA00022690"/>
    </source>
</evidence>
<evidence type="ECO:0000259" key="5">
    <source>
        <dbReference type="PROSITE" id="PS51465"/>
    </source>
</evidence>
<dbReference type="PROSITE" id="PS00282">
    <property type="entry name" value="KAZAL_1"/>
    <property type="match status" value="1"/>
</dbReference>
<dbReference type="Pfam" id="PF07648">
    <property type="entry name" value="Kazal_2"/>
    <property type="match status" value="2"/>
</dbReference>
<keyword evidence="7" id="KW-1185">Reference proteome</keyword>
<feature type="domain" description="Kazal-like" evidence="5">
    <location>
        <begin position="43"/>
        <end position="90"/>
    </location>
</feature>
<keyword evidence="3" id="KW-1015">Disulfide bond</keyword>
<protein>
    <recommendedName>
        <fullName evidence="5">Kazal-like domain-containing protein</fullName>
    </recommendedName>
</protein>
<dbReference type="InterPro" id="IPR050653">
    <property type="entry name" value="Prot_Inhib_GrowthFact_Antg"/>
</dbReference>
<comment type="caution">
    <text evidence="6">The sequence shown here is derived from an EMBL/GenBank/DDBJ whole genome shotgun (WGS) entry which is preliminary data.</text>
</comment>
<feature type="domain" description="Kazal-like" evidence="5">
    <location>
        <begin position="180"/>
        <end position="237"/>
    </location>
</feature>
<dbReference type="Gene3D" id="3.30.60.30">
    <property type="match status" value="2"/>
</dbReference>
<keyword evidence="1" id="KW-0646">Protease inhibitor</keyword>
<keyword evidence="4" id="KW-0812">Transmembrane</keyword>
<feature type="transmembrane region" description="Helical" evidence="4">
    <location>
        <begin position="21"/>
        <end position="42"/>
    </location>
</feature>
<evidence type="ECO:0000256" key="4">
    <source>
        <dbReference type="SAM" id="Phobius"/>
    </source>
</evidence>
<keyword evidence="2" id="KW-0722">Serine protease inhibitor</keyword>
<name>A0A8S9ZTK2_9BILA</name>
<dbReference type="InterPro" id="IPR002350">
    <property type="entry name" value="Kazal_dom"/>
</dbReference>